<organism evidence="6 7">
    <name type="scientific">Nitrospirillum amazonense</name>
    <dbReference type="NCBI Taxonomy" id="28077"/>
    <lineage>
        <taxon>Bacteria</taxon>
        <taxon>Pseudomonadati</taxon>
        <taxon>Pseudomonadota</taxon>
        <taxon>Alphaproteobacteria</taxon>
        <taxon>Rhodospirillales</taxon>
        <taxon>Azospirillaceae</taxon>
        <taxon>Nitrospirillum</taxon>
    </lineage>
</organism>
<evidence type="ECO:0000259" key="5">
    <source>
        <dbReference type="Pfam" id="PF00149"/>
    </source>
</evidence>
<dbReference type="Gene3D" id="3.60.21.10">
    <property type="match status" value="1"/>
</dbReference>
<protein>
    <submittedName>
        <fullName evidence="6">Icc protein</fullName>
    </submittedName>
</protein>
<reference evidence="6 7" key="1">
    <citation type="submission" date="2019-06" db="EMBL/GenBank/DDBJ databases">
        <title>Genomic Encyclopedia of Type Strains, Phase IV (KMG-V): Genome sequencing to study the core and pangenomes of soil and plant-associated prokaryotes.</title>
        <authorList>
            <person name="Whitman W."/>
        </authorList>
    </citation>
    <scope>NUCLEOTIDE SEQUENCE [LARGE SCALE GENOMIC DNA]</scope>
    <source>
        <strain evidence="6 7">BR 11880</strain>
    </source>
</reference>
<evidence type="ECO:0000256" key="2">
    <source>
        <dbReference type="ARBA" id="ARBA00022801"/>
    </source>
</evidence>
<keyword evidence="2" id="KW-0378">Hydrolase</keyword>
<dbReference type="Proteomes" id="UP000319859">
    <property type="component" value="Unassembled WGS sequence"/>
</dbReference>
<evidence type="ECO:0000313" key="7">
    <source>
        <dbReference type="Proteomes" id="UP000319859"/>
    </source>
</evidence>
<dbReference type="PANTHER" id="PTHR42988:SF2">
    <property type="entry name" value="CYCLIC NUCLEOTIDE PHOSPHODIESTERASE CBUA0032-RELATED"/>
    <property type="match status" value="1"/>
</dbReference>
<dbReference type="SUPFAM" id="SSF56300">
    <property type="entry name" value="Metallo-dependent phosphatases"/>
    <property type="match status" value="1"/>
</dbReference>
<evidence type="ECO:0000256" key="4">
    <source>
        <dbReference type="ARBA" id="ARBA00025742"/>
    </source>
</evidence>
<dbReference type="EMBL" id="VITN01000004">
    <property type="protein sequence ID" value="TWB22093.1"/>
    <property type="molecule type" value="Genomic_DNA"/>
</dbReference>
<dbReference type="GO" id="GO:0016787">
    <property type="term" value="F:hydrolase activity"/>
    <property type="evidence" value="ECO:0007669"/>
    <property type="project" value="UniProtKB-KW"/>
</dbReference>
<comment type="caution">
    <text evidence="6">The sequence shown here is derived from an EMBL/GenBank/DDBJ whole genome shotgun (WGS) entry which is preliminary data.</text>
</comment>
<dbReference type="Pfam" id="PF00149">
    <property type="entry name" value="Metallophos"/>
    <property type="match status" value="1"/>
</dbReference>
<gene>
    <name evidence="6" type="ORF">FBZ89_104342</name>
</gene>
<evidence type="ECO:0000313" key="6">
    <source>
        <dbReference type="EMBL" id="TWB22093.1"/>
    </source>
</evidence>
<keyword evidence="1" id="KW-0479">Metal-binding</keyword>
<proteinExistence type="inferred from homology"/>
<name>A0A560FKF6_9PROT</name>
<dbReference type="InterPro" id="IPR050884">
    <property type="entry name" value="CNP_phosphodiesterase-III"/>
</dbReference>
<dbReference type="OrthoDB" id="651281at2"/>
<dbReference type="AlphaFoldDB" id="A0A560FKF6"/>
<feature type="domain" description="Calcineurin-like phosphoesterase" evidence="5">
    <location>
        <begin position="6"/>
        <end position="195"/>
    </location>
</feature>
<evidence type="ECO:0000256" key="1">
    <source>
        <dbReference type="ARBA" id="ARBA00022723"/>
    </source>
</evidence>
<dbReference type="InterPro" id="IPR029052">
    <property type="entry name" value="Metallo-depent_PP-like"/>
</dbReference>
<dbReference type="GO" id="GO:0046872">
    <property type="term" value="F:metal ion binding"/>
    <property type="evidence" value="ECO:0007669"/>
    <property type="project" value="UniProtKB-KW"/>
</dbReference>
<comment type="similarity">
    <text evidence="4">Belongs to the cyclic nucleotide phosphodiesterase class-III family.</text>
</comment>
<evidence type="ECO:0000256" key="3">
    <source>
        <dbReference type="ARBA" id="ARBA00023004"/>
    </source>
</evidence>
<keyword evidence="3" id="KW-0408">Iron</keyword>
<dbReference type="PANTHER" id="PTHR42988">
    <property type="entry name" value="PHOSPHOHYDROLASE"/>
    <property type="match status" value="1"/>
</dbReference>
<accession>A0A560FKF6</accession>
<dbReference type="RefSeq" id="WP_145749719.1">
    <property type="nucleotide sequence ID" value="NZ_VITN01000004.1"/>
</dbReference>
<dbReference type="InterPro" id="IPR004843">
    <property type="entry name" value="Calcineurin-like_PHP"/>
</dbReference>
<sequence>MTATVIAHITDTHLGQRLAGGGAMAGDKMRYVADPGAHKAHLRRILDDIARKGITDVVFGGDIGTDAAVPAFFDAMHDHGFTPLIVLGNHDSHASVAPYCEADGVAGKLCSSTDVGGWRRITLDSSDNLIGEAQLAWLAGALEGARRAVIFVHHPILEMGTPIDHSGAALRDRAALQSLLSGATCEVTVFCGHYHMIDERCEANIRQFVTPAVSYQVVKHADEIRLDTGTFGYRIIEFDCAEIRTQVVLMSDPAGPHDFAGRAGSGT</sequence>